<evidence type="ECO:0000313" key="6">
    <source>
        <dbReference type="EMBL" id="ASF46089.1"/>
    </source>
</evidence>
<evidence type="ECO:0000259" key="5">
    <source>
        <dbReference type="PROSITE" id="PS51006"/>
    </source>
</evidence>
<keyword evidence="7" id="KW-1185">Reference proteome</keyword>
<dbReference type="PROSITE" id="PS51006">
    <property type="entry name" value="PABS_2"/>
    <property type="match status" value="1"/>
</dbReference>
<dbReference type="Gene3D" id="3.40.50.150">
    <property type="entry name" value="Vaccinia Virus protein VP39"/>
    <property type="match status" value="1"/>
</dbReference>
<feature type="active site" description="Proton acceptor" evidence="4">
    <location>
        <position position="147"/>
    </location>
</feature>
<dbReference type="PANTHER" id="PTHR43317:SF1">
    <property type="entry name" value="THERMOSPERMINE SYNTHASE ACAULIS5"/>
    <property type="match status" value="1"/>
</dbReference>
<dbReference type="KEGG" id="mpsy:CEK71_08340"/>
<evidence type="ECO:0000256" key="2">
    <source>
        <dbReference type="ARBA" id="ARBA00022679"/>
    </source>
</evidence>
<dbReference type="GO" id="GO:0006596">
    <property type="term" value="P:polyamine biosynthetic process"/>
    <property type="evidence" value="ECO:0007669"/>
    <property type="project" value="UniProtKB-UniRule"/>
</dbReference>
<evidence type="ECO:0000313" key="7">
    <source>
        <dbReference type="Proteomes" id="UP000197019"/>
    </source>
</evidence>
<reference evidence="6 7" key="1">
    <citation type="submission" date="2017-06" db="EMBL/GenBank/DDBJ databases">
        <title>Genome Sequencing of the methanotroph Methylovulum psychrotolerants str. HV10-M2 isolated from a high-altitude environment.</title>
        <authorList>
            <person name="Mateos-Rivera A."/>
        </authorList>
    </citation>
    <scope>NUCLEOTIDE SEQUENCE [LARGE SCALE GENOMIC DNA]</scope>
    <source>
        <strain evidence="6 7">HV10_M2</strain>
    </source>
</reference>
<comment type="similarity">
    <text evidence="1">Belongs to the spermidine/spermine synthase family.</text>
</comment>
<name>A0A1Z4BXW0_9GAMM</name>
<dbReference type="Proteomes" id="UP000197019">
    <property type="component" value="Chromosome"/>
</dbReference>
<gene>
    <name evidence="6" type="ORF">CEK71_08340</name>
</gene>
<dbReference type="GO" id="GO:0016740">
    <property type="term" value="F:transferase activity"/>
    <property type="evidence" value="ECO:0007669"/>
    <property type="project" value="UniProtKB-UniRule"/>
</dbReference>
<evidence type="ECO:0000256" key="1">
    <source>
        <dbReference type="ARBA" id="ARBA00007867"/>
    </source>
</evidence>
<evidence type="ECO:0000256" key="4">
    <source>
        <dbReference type="PROSITE-ProRule" id="PRU00354"/>
    </source>
</evidence>
<dbReference type="SUPFAM" id="SSF53335">
    <property type="entry name" value="S-adenosyl-L-methionine-dependent methyltransferases"/>
    <property type="match status" value="1"/>
</dbReference>
<proteinExistence type="inferred from homology"/>
<dbReference type="InterPro" id="IPR029063">
    <property type="entry name" value="SAM-dependent_MTases_sf"/>
</dbReference>
<evidence type="ECO:0000256" key="3">
    <source>
        <dbReference type="ARBA" id="ARBA00023115"/>
    </source>
</evidence>
<keyword evidence="3 4" id="KW-0620">Polyamine biosynthesis</keyword>
<sequence>MQKYDGLLIHESHDDDGIIEVVEAAGVRSLHFGSSSIQSAILLTDPEHLALAYVRSMTSWQLFKETLADPVLLIGLGGGSITRHLLHHHPDCRLTVIESRKSVVRVARSHFGLPQDPRLKIIIGDGGDYVRQRADSHHGRYGLLVVDAFDHEGMAASISNQAFFDACQALLKDDGILVINLWGGTSNPLFQAAALWLGKAFDWKLLFLPVVGRGNIIGLAFKQAVPGISLKSLRARAVALEQQLHIDFPAFLRDLNKHNASTLKQVIKP</sequence>
<dbReference type="EMBL" id="CP022129">
    <property type="protein sequence ID" value="ASF46089.1"/>
    <property type="molecule type" value="Genomic_DNA"/>
</dbReference>
<dbReference type="OrthoDB" id="117774at2"/>
<protein>
    <submittedName>
        <fullName evidence="6">Spermine synthase</fullName>
    </submittedName>
</protein>
<accession>A0A1Z4BXW0</accession>
<dbReference type="RefSeq" id="WP_088618963.1">
    <property type="nucleotide sequence ID" value="NZ_CP022129.1"/>
</dbReference>
<organism evidence="6 7">
    <name type="scientific">Methylovulum psychrotolerans</name>
    <dbReference type="NCBI Taxonomy" id="1704499"/>
    <lineage>
        <taxon>Bacteria</taxon>
        <taxon>Pseudomonadati</taxon>
        <taxon>Pseudomonadota</taxon>
        <taxon>Gammaproteobacteria</taxon>
        <taxon>Methylococcales</taxon>
        <taxon>Methylococcaceae</taxon>
        <taxon>Methylovulum</taxon>
    </lineage>
</organism>
<keyword evidence="2 4" id="KW-0808">Transferase</keyword>
<feature type="domain" description="PABS" evidence="5">
    <location>
        <begin position="1"/>
        <end position="226"/>
    </location>
</feature>
<dbReference type="InterPro" id="IPR030374">
    <property type="entry name" value="PABS"/>
</dbReference>
<dbReference type="AlphaFoldDB" id="A0A1Z4BXW0"/>
<dbReference type="PANTHER" id="PTHR43317">
    <property type="entry name" value="THERMOSPERMINE SYNTHASE ACAULIS5"/>
    <property type="match status" value="1"/>
</dbReference>
<dbReference type="Pfam" id="PF01564">
    <property type="entry name" value="Spermine_synth"/>
    <property type="match status" value="1"/>
</dbReference>